<dbReference type="EMBL" id="CAJVCH010015581">
    <property type="protein sequence ID" value="CAG7679622.1"/>
    <property type="molecule type" value="Genomic_DNA"/>
</dbReference>
<dbReference type="OrthoDB" id="25466at2759"/>
<evidence type="ECO:0000313" key="3">
    <source>
        <dbReference type="Proteomes" id="UP000708208"/>
    </source>
</evidence>
<dbReference type="Pfam" id="PF14912">
    <property type="entry name" value="THEG"/>
    <property type="match status" value="1"/>
</dbReference>
<sequence length="291" mass="32375">MEGRGLSSTLYYFPKLCSVGPPGDWDESLSRLAAPKVVNPNFIPDKPSVYWLDYLVDPTPHRIRNPAELESYYRKFETPRLQRLSKPKLTLPSGNLELLPTKPSSGTGIPLSALRYVPTERIRQLAEPRATSSLNVRVTRSCSNHWPGKIRTSGGNPLGEMNKDETTGVRKNEKRCNISFFKNDFQKHFSSLVAIPYQLGYQYTVSVSIICWGGPQEDFWYNDITTTWIKAGVVSIFAIGNTGPSCSTAPFTVSVGPTPITKLVQPEIAAPRPINFSAVASFDTLRNHPDV</sequence>
<accession>A0A8J2J8R3</accession>
<dbReference type="InterPro" id="IPR006623">
    <property type="entry name" value="THEG"/>
</dbReference>
<protein>
    <recommendedName>
        <fullName evidence="4">Peptidase S8/S53 domain-containing protein</fullName>
    </recommendedName>
</protein>
<evidence type="ECO:0008006" key="4">
    <source>
        <dbReference type="Google" id="ProtNLM"/>
    </source>
</evidence>
<proteinExistence type="predicted"/>
<dbReference type="Proteomes" id="UP000708208">
    <property type="component" value="Unassembled WGS sequence"/>
</dbReference>
<name>A0A8J2J8R3_9HEXA</name>
<reference evidence="2" key="1">
    <citation type="submission" date="2021-06" db="EMBL/GenBank/DDBJ databases">
        <authorList>
            <person name="Hodson N. C."/>
            <person name="Mongue J. A."/>
            <person name="Jaron S. K."/>
        </authorList>
    </citation>
    <scope>NUCLEOTIDE SEQUENCE</scope>
</reference>
<gene>
    <name evidence="2" type="ORF">AFUS01_LOCUS2697</name>
</gene>
<evidence type="ECO:0000313" key="2">
    <source>
        <dbReference type="EMBL" id="CAG7679622.1"/>
    </source>
</evidence>
<feature type="region of interest" description="Disordered" evidence="1">
    <location>
        <begin position="149"/>
        <end position="168"/>
    </location>
</feature>
<dbReference type="AlphaFoldDB" id="A0A8J2J8R3"/>
<keyword evidence="3" id="KW-1185">Reference proteome</keyword>
<organism evidence="2 3">
    <name type="scientific">Allacma fusca</name>
    <dbReference type="NCBI Taxonomy" id="39272"/>
    <lineage>
        <taxon>Eukaryota</taxon>
        <taxon>Metazoa</taxon>
        <taxon>Ecdysozoa</taxon>
        <taxon>Arthropoda</taxon>
        <taxon>Hexapoda</taxon>
        <taxon>Collembola</taxon>
        <taxon>Symphypleona</taxon>
        <taxon>Sminthuridae</taxon>
        <taxon>Allacma</taxon>
    </lineage>
</organism>
<comment type="caution">
    <text evidence="2">The sequence shown here is derived from an EMBL/GenBank/DDBJ whole genome shotgun (WGS) entry which is preliminary data.</text>
</comment>
<evidence type="ECO:0000256" key="1">
    <source>
        <dbReference type="SAM" id="MobiDB-lite"/>
    </source>
</evidence>